<accession>A0ACB7XLU1</accession>
<dbReference type="Proteomes" id="UP000828048">
    <property type="component" value="Chromosome 10"/>
</dbReference>
<reference evidence="1 2" key="1">
    <citation type="journal article" date="2021" name="Hortic Res">
        <title>High-quality reference genome and annotation aids understanding of berry development for evergreen blueberry (Vaccinium darrowii).</title>
        <authorList>
            <person name="Yu J."/>
            <person name="Hulse-Kemp A.M."/>
            <person name="Babiker E."/>
            <person name="Staton M."/>
        </authorList>
    </citation>
    <scope>NUCLEOTIDE SEQUENCE [LARGE SCALE GENOMIC DNA]</scope>
    <source>
        <strain evidence="2">cv. NJ 8807/NJ 8810</strain>
        <tissue evidence="1">Young leaf</tissue>
    </source>
</reference>
<sequence>MIPRLYKAAMEGQVEILNEYINQFDVELTDNNNTILHVAAQFGQLSCVESILQDCRPSLLHTTNCKCETPLHIAAREGHLGIVEALVKRAQEVKSECHTTQELLRAMNLDKDTALHLAVQNKHVEIVRILTREDREFSYPTNKAEETPLYLAVEREDYDMVVVILDNFVSPFCSGPDGRTALHEAALLRKTPEIATKLLIWKPELIDKADANGWTPLHYAARCGNVQLVKKILEKNYSLAQVRTGDEDDGKTALHIAAAVGKVVVMKEILSACPECWEMVDRKGHNILHIAADMQLVRVLKFIFKMSWSSQLINQKDNEGNTPLHLLAEFEVKGWEFFMKYRGFSSLLNKKNMSPEEVLLSHQFGSHRYGQIINGRNILRNDRGNLTKWKTVRAKRLKEMKKARENLDNEKIKSINEMAKTHVVVATLIATITFTASFTMPGGYDSNPGSEQGMPILIRKATFKAFVITNTIALLCSFTSVFLYVTASCYIHEYGRIARHASAFILILVAMVALMVAFITGSYSLYSDSLGIPIAILGCFFFLIFYVELENALDTWETYVFLISDRKKERISDD</sequence>
<evidence type="ECO:0000313" key="1">
    <source>
        <dbReference type="EMBL" id="KAH7841774.1"/>
    </source>
</evidence>
<organism evidence="1 2">
    <name type="scientific">Vaccinium darrowii</name>
    <dbReference type="NCBI Taxonomy" id="229202"/>
    <lineage>
        <taxon>Eukaryota</taxon>
        <taxon>Viridiplantae</taxon>
        <taxon>Streptophyta</taxon>
        <taxon>Embryophyta</taxon>
        <taxon>Tracheophyta</taxon>
        <taxon>Spermatophyta</taxon>
        <taxon>Magnoliopsida</taxon>
        <taxon>eudicotyledons</taxon>
        <taxon>Gunneridae</taxon>
        <taxon>Pentapetalae</taxon>
        <taxon>asterids</taxon>
        <taxon>Ericales</taxon>
        <taxon>Ericaceae</taxon>
        <taxon>Vaccinioideae</taxon>
        <taxon>Vaccinieae</taxon>
        <taxon>Vaccinium</taxon>
    </lineage>
</organism>
<name>A0ACB7XLU1_9ERIC</name>
<gene>
    <name evidence="1" type="ORF">Vadar_034205</name>
</gene>
<proteinExistence type="predicted"/>
<protein>
    <submittedName>
        <fullName evidence="1">Uncharacterized protein</fullName>
    </submittedName>
</protein>
<keyword evidence="2" id="KW-1185">Reference proteome</keyword>
<evidence type="ECO:0000313" key="2">
    <source>
        <dbReference type="Proteomes" id="UP000828048"/>
    </source>
</evidence>
<dbReference type="EMBL" id="CM037160">
    <property type="protein sequence ID" value="KAH7841774.1"/>
    <property type="molecule type" value="Genomic_DNA"/>
</dbReference>
<comment type="caution">
    <text evidence="1">The sequence shown here is derived from an EMBL/GenBank/DDBJ whole genome shotgun (WGS) entry which is preliminary data.</text>
</comment>